<feature type="transmembrane region" description="Helical" evidence="2">
    <location>
        <begin position="88"/>
        <end position="112"/>
    </location>
</feature>
<gene>
    <name evidence="3" type="ORF">AB1Y20_003320</name>
</gene>
<dbReference type="AlphaFoldDB" id="A0AB34JE77"/>
<keyword evidence="2" id="KW-1133">Transmembrane helix</keyword>
<dbReference type="EMBL" id="JBGBPQ010000010">
    <property type="protein sequence ID" value="KAL1519052.1"/>
    <property type="molecule type" value="Genomic_DNA"/>
</dbReference>
<feature type="transmembrane region" description="Helical" evidence="2">
    <location>
        <begin position="276"/>
        <end position="298"/>
    </location>
</feature>
<dbReference type="GO" id="GO:0042910">
    <property type="term" value="F:xenobiotic transmembrane transporter activity"/>
    <property type="evidence" value="ECO:0007669"/>
    <property type="project" value="InterPro"/>
</dbReference>
<dbReference type="GO" id="GO:0016020">
    <property type="term" value="C:membrane"/>
    <property type="evidence" value="ECO:0007669"/>
    <property type="project" value="InterPro"/>
</dbReference>
<accession>A0AB34JE77</accession>
<reference evidence="3 4" key="1">
    <citation type="journal article" date="2024" name="Science">
        <title>Giant polyketide synthase enzymes in the biosynthesis of giant marine polyether toxins.</title>
        <authorList>
            <person name="Fallon T.R."/>
            <person name="Shende V.V."/>
            <person name="Wierzbicki I.H."/>
            <person name="Pendleton A.L."/>
            <person name="Watervoot N.F."/>
            <person name="Auber R.P."/>
            <person name="Gonzalez D.J."/>
            <person name="Wisecaver J.H."/>
            <person name="Moore B.S."/>
        </authorList>
    </citation>
    <scope>NUCLEOTIDE SEQUENCE [LARGE SCALE GENOMIC DNA]</scope>
    <source>
        <strain evidence="3 4">12B1</strain>
    </source>
</reference>
<organism evidence="3 4">
    <name type="scientific">Prymnesium parvum</name>
    <name type="common">Toxic golden alga</name>
    <dbReference type="NCBI Taxonomy" id="97485"/>
    <lineage>
        <taxon>Eukaryota</taxon>
        <taxon>Haptista</taxon>
        <taxon>Haptophyta</taxon>
        <taxon>Prymnesiophyceae</taxon>
        <taxon>Prymnesiales</taxon>
        <taxon>Prymnesiaceae</taxon>
        <taxon>Prymnesium</taxon>
    </lineage>
</organism>
<dbReference type="InterPro" id="IPR002528">
    <property type="entry name" value="MATE_fam"/>
</dbReference>
<name>A0AB34JE77_PRYPA</name>
<feature type="transmembrane region" description="Helical" evidence="2">
    <location>
        <begin position="422"/>
        <end position="443"/>
    </location>
</feature>
<feature type="transmembrane region" description="Helical" evidence="2">
    <location>
        <begin position="132"/>
        <end position="154"/>
    </location>
</feature>
<feature type="transmembrane region" description="Helical" evidence="2">
    <location>
        <begin position="351"/>
        <end position="373"/>
    </location>
</feature>
<comment type="similarity">
    <text evidence="1">Belongs to the multi antimicrobial extrusion (MATE) (TC 2.A.66.1) family.</text>
</comment>
<comment type="caution">
    <text evidence="3">The sequence shown here is derived from an EMBL/GenBank/DDBJ whole genome shotgun (WGS) entry which is preliminary data.</text>
</comment>
<evidence type="ECO:0000256" key="1">
    <source>
        <dbReference type="ARBA" id="ARBA00010199"/>
    </source>
</evidence>
<evidence type="ECO:0000313" key="3">
    <source>
        <dbReference type="EMBL" id="KAL1519052.1"/>
    </source>
</evidence>
<evidence type="ECO:0008006" key="5">
    <source>
        <dbReference type="Google" id="ProtNLM"/>
    </source>
</evidence>
<evidence type="ECO:0000313" key="4">
    <source>
        <dbReference type="Proteomes" id="UP001515480"/>
    </source>
</evidence>
<protein>
    <recommendedName>
        <fullName evidence="5">Protein DETOXIFICATION</fullName>
    </recommendedName>
</protein>
<dbReference type="Pfam" id="PF01554">
    <property type="entry name" value="MatE"/>
    <property type="match status" value="2"/>
</dbReference>
<feature type="transmembrane region" description="Helical" evidence="2">
    <location>
        <begin position="318"/>
        <end position="339"/>
    </location>
</feature>
<proteinExistence type="inferred from homology"/>
<dbReference type="PANTHER" id="PTHR11206">
    <property type="entry name" value="MULTIDRUG RESISTANCE PROTEIN"/>
    <property type="match status" value="1"/>
</dbReference>
<dbReference type="Proteomes" id="UP001515480">
    <property type="component" value="Unassembled WGS sequence"/>
</dbReference>
<keyword evidence="4" id="KW-1185">Reference proteome</keyword>
<sequence>MAGREAAATLRLAWPLTVTSLTSFAPRLSLLVAVGHLPDGARLLGAAGLASMYCSFAMLMPIRSSTFGAAPLLAQAWGAASHARVGHLLLRVLALHAALALCLSLPLAFLALPLLTAAGTPAALAADAQRFVWLRLAGLPGVVLTIDCSMFLAAQRLVRLPMAVSLVGNLAQVGLTFALTASLGFVGAPLAMTAGELLQGGALALLSPWLLRRHGHASWPAWRERRQAVRGWGEICAKGAPAAAMVMAEWLGWEVSLFVAGGLCDAASPTCAVLEAIPVCTTLLVCQFLLVFGIPLAASNRVGNLLGAGDGEGAARCARVALGMTAASAATLGLLAVGGRRRLLALFVDDAPILAAATRLMPLTALYAALASLAPGWSQQMLFGVGAPLRFPALLNVVAFFGVGLPGGALLAYGAGLGAEGLWCGLVLAMVLIIVGQYSYLWVAVDWAHAARVARERALGESGGVAGEMKAAENDRVALATADGARQTVEMGEDLFAQRER</sequence>
<feature type="transmembrane region" description="Helical" evidence="2">
    <location>
        <begin position="12"/>
        <end position="37"/>
    </location>
</feature>
<evidence type="ECO:0000256" key="2">
    <source>
        <dbReference type="SAM" id="Phobius"/>
    </source>
</evidence>
<keyword evidence="2" id="KW-0472">Membrane</keyword>
<feature type="transmembrane region" description="Helical" evidence="2">
    <location>
        <begin position="393"/>
        <end position="415"/>
    </location>
</feature>
<feature type="transmembrane region" description="Helical" evidence="2">
    <location>
        <begin position="166"/>
        <end position="186"/>
    </location>
</feature>
<keyword evidence="2" id="KW-0812">Transmembrane</keyword>
<dbReference type="GO" id="GO:0015297">
    <property type="term" value="F:antiporter activity"/>
    <property type="evidence" value="ECO:0007669"/>
    <property type="project" value="InterPro"/>
</dbReference>